<keyword evidence="2" id="KW-1185">Reference proteome</keyword>
<organism evidence="1 2">
    <name type="scientific">Abyssibacter profundi</name>
    <dbReference type="NCBI Taxonomy" id="2182787"/>
    <lineage>
        <taxon>Bacteria</taxon>
        <taxon>Pseudomonadati</taxon>
        <taxon>Pseudomonadota</taxon>
        <taxon>Gammaproteobacteria</taxon>
        <taxon>Chromatiales</taxon>
        <taxon>Oceanococcaceae</taxon>
        <taxon>Abyssibacter</taxon>
    </lineage>
</organism>
<name>A0A383XQA5_9GAMM</name>
<dbReference type="InterPro" id="IPR009097">
    <property type="entry name" value="Cyclic_Pdiesterase"/>
</dbReference>
<dbReference type="Pfam" id="PF13563">
    <property type="entry name" value="2_5_RNA_ligase2"/>
    <property type="match status" value="1"/>
</dbReference>
<accession>A0A383XQA5</accession>
<reference evidence="1 2" key="1">
    <citation type="submission" date="2018-05" db="EMBL/GenBank/DDBJ databases">
        <title>Abyssibacter profundi OUC007T gen. nov., sp. nov, a marine bacterium isolated from seawater of the Mariana Trench.</title>
        <authorList>
            <person name="Zhou S."/>
        </authorList>
    </citation>
    <scope>NUCLEOTIDE SEQUENCE [LARGE SCALE GENOMIC DNA]</scope>
    <source>
        <strain evidence="1 2">OUC007</strain>
    </source>
</reference>
<sequence>MHAMTIANWFIGWPADHWTPADAVTRTRAALPLPPGSRSMTGDDLHVTLAFLGACGEQAAQQAFDCALAQARTMPTTIDLQARAWALLGSSQSPSAVALEVADAGNEIHRLIADHRPQLYDAAQARPDRRPPRPHVTVARLDRRLPTSPRQQLAHALGQRPPPEARLRLNALALFTWTEQRDERLFRRVRFCPLGKH</sequence>
<proteinExistence type="predicted"/>
<dbReference type="Gene3D" id="3.90.1140.10">
    <property type="entry name" value="Cyclic phosphodiesterase"/>
    <property type="match status" value="1"/>
</dbReference>
<evidence type="ECO:0000313" key="1">
    <source>
        <dbReference type="EMBL" id="PWN54809.1"/>
    </source>
</evidence>
<gene>
    <name evidence="1" type="ORF">DEH80_15840</name>
</gene>
<dbReference type="EMBL" id="QEQK01000018">
    <property type="protein sequence ID" value="PWN54809.1"/>
    <property type="molecule type" value="Genomic_DNA"/>
</dbReference>
<protein>
    <recommendedName>
        <fullName evidence="3">RNA 2',3'-cyclic phosphodiesterase</fullName>
    </recommendedName>
</protein>
<dbReference type="SUPFAM" id="SSF55144">
    <property type="entry name" value="LigT-like"/>
    <property type="match status" value="1"/>
</dbReference>
<dbReference type="Proteomes" id="UP000251800">
    <property type="component" value="Unassembled WGS sequence"/>
</dbReference>
<dbReference type="OrthoDB" id="7061261at2"/>
<comment type="caution">
    <text evidence="1">The sequence shown here is derived from an EMBL/GenBank/DDBJ whole genome shotgun (WGS) entry which is preliminary data.</text>
</comment>
<dbReference type="AlphaFoldDB" id="A0A383XQA5"/>
<evidence type="ECO:0008006" key="3">
    <source>
        <dbReference type="Google" id="ProtNLM"/>
    </source>
</evidence>
<evidence type="ECO:0000313" key="2">
    <source>
        <dbReference type="Proteomes" id="UP000251800"/>
    </source>
</evidence>